<proteinExistence type="predicted"/>
<evidence type="ECO:0000313" key="2">
    <source>
        <dbReference type="Proteomes" id="UP000637578"/>
    </source>
</evidence>
<dbReference type="AlphaFoldDB" id="A0A8J3CHA3"/>
<dbReference type="RefSeq" id="WP_189060127.1">
    <property type="nucleotide sequence ID" value="NZ_BMMK01000021.1"/>
</dbReference>
<sequence>MSSRTRVLIVVCCAAVLIPLAGGLLWRVASARGGPPVRQADAQMERVGTTDTGVRLRLLETVRVGPRLAEQVVPADTVVTAPESVTGSGAGALRCRLRITAQAGELPKIEVTSCHARSAGSADN</sequence>
<accession>A0A8J3CHA3</accession>
<organism evidence="1 2">
    <name type="scientific">Longimycelium tulufanense</name>
    <dbReference type="NCBI Taxonomy" id="907463"/>
    <lineage>
        <taxon>Bacteria</taxon>
        <taxon>Bacillati</taxon>
        <taxon>Actinomycetota</taxon>
        <taxon>Actinomycetes</taxon>
        <taxon>Pseudonocardiales</taxon>
        <taxon>Pseudonocardiaceae</taxon>
        <taxon>Longimycelium</taxon>
    </lineage>
</organism>
<dbReference type="Proteomes" id="UP000637578">
    <property type="component" value="Unassembled WGS sequence"/>
</dbReference>
<evidence type="ECO:0000313" key="1">
    <source>
        <dbReference type="EMBL" id="GGM67271.1"/>
    </source>
</evidence>
<keyword evidence="2" id="KW-1185">Reference proteome</keyword>
<protein>
    <submittedName>
        <fullName evidence="1">Uncharacterized protein</fullName>
    </submittedName>
</protein>
<gene>
    <name evidence="1" type="ORF">GCM10012275_42250</name>
</gene>
<comment type="caution">
    <text evidence="1">The sequence shown here is derived from an EMBL/GenBank/DDBJ whole genome shotgun (WGS) entry which is preliminary data.</text>
</comment>
<dbReference type="EMBL" id="BMMK01000021">
    <property type="protein sequence ID" value="GGM67271.1"/>
    <property type="molecule type" value="Genomic_DNA"/>
</dbReference>
<reference evidence="1" key="2">
    <citation type="submission" date="2020-09" db="EMBL/GenBank/DDBJ databases">
        <authorList>
            <person name="Sun Q."/>
            <person name="Zhou Y."/>
        </authorList>
    </citation>
    <scope>NUCLEOTIDE SEQUENCE</scope>
    <source>
        <strain evidence="1">CGMCC 4.5737</strain>
    </source>
</reference>
<name>A0A8J3CHA3_9PSEU</name>
<reference evidence="1" key="1">
    <citation type="journal article" date="2014" name="Int. J. Syst. Evol. Microbiol.">
        <title>Complete genome sequence of Corynebacterium casei LMG S-19264T (=DSM 44701T), isolated from a smear-ripened cheese.</title>
        <authorList>
            <consortium name="US DOE Joint Genome Institute (JGI-PGF)"/>
            <person name="Walter F."/>
            <person name="Albersmeier A."/>
            <person name="Kalinowski J."/>
            <person name="Ruckert C."/>
        </authorList>
    </citation>
    <scope>NUCLEOTIDE SEQUENCE</scope>
    <source>
        <strain evidence="1">CGMCC 4.5737</strain>
    </source>
</reference>